<dbReference type="EMBL" id="CAADFT010000105">
    <property type="protein sequence ID" value="VFK48186.1"/>
    <property type="molecule type" value="Genomic_DNA"/>
</dbReference>
<evidence type="ECO:0000313" key="3">
    <source>
        <dbReference type="EMBL" id="VFK59845.1"/>
    </source>
</evidence>
<dbReference type="EMBL" id="CAADFS010000117">
    <property type="protein sequence ID" value="VFK50698.1"/>
    <property type="molecule type" value="Genomic_DNA"/>
</dbReference>
<evidence type="ECO:0000313" key="2">
    <source>
        <dbReference type="EMBL" id="VFK50698.1"/>
    </source>
</evidence>
<dbReference type="EMBL" id="CAADFW010000038">
    <property type="protein sequence ID" value="VFK59845.1"/>
    <property type="molecule type" value="Genomic_DNA"/>
</dbReference>
<evidence type="ECO:0000313" key="1">
    <source>
        <dbReference type="EMBL" id="VFK48186.1"/>
    </source>
</evidence>
<reference evidence="2" key="1">
    <citation type="submission" date="2019-02" db="EMBL/GenBank/DDBJ databases">
        <authorList>
            <person name="Gruber-Vodicka R. H."/>
            <person name="Seah K. B. B."/>
        </authorList>
    </citation>
    <scope>NUCLEOTIDE SEQUENCE</scope>
    <source>
        <strain evidence="2">BECK_BZ123</strain>
        <strain evidence="1">BECK_BZ125</strain>
        <strain evidence="3">BECK_BZ126</strain>
    </source>
</reference>
<accession>A0A450ZAK9</accession>
<dbReference type="InterPro" id="IPR019289">
    <property type="entry name" value="Phage_tail_E/E"/>
</dbReference>
<name>A0A450ZAK9_9GAMM</name>
<protein>
    <submittedName>
        <fullName evidence="2">Phage tail assembly chaperone protein, E, or 41 or 14</fullName>
    </submittedName>
</protein>
<dbReference type="AlphaFoldDB" id="A0A450ZAK9"/>
<dbReference type="Pfam" id="PF10109">
    <property type="entry name" value="Phage_TAC_7"/>
    <property type="match status" value="1"/>
</dbReference>
<proteinExistence type="predicted"/>
<organism evidence="2">
    <name type="scientific">Candidatus Kentrum sp. TC</name>
    <dbReference type="NCBI Taxonomy" id="2126339"/>
    <lineage>
        <taxon>Bacteria</taxon>
        <taxon>Pseudomonadati</taxon>
        <taxon>Pseudomonadota</taxon>
        <taxon>Gammaproteobacteria</taxon>
        <taxon>Candidatus Kentrum</taxon>
    </lineage>
</organism>
<gene>
    <name evidence="2" type="ORF">BECKTC1821D_GA0114238_111713</name>
    <name evidence="1" type="ORF">BECKTC1821E_GA0114239_11057</name>
    <name evidence="3" type="ORF">BECKTC1821F_GA0114240_10387</name>
</gene>
<sequence>MMNEEVREEAAPAAEPPITVTMKRPFELEGQRYEEVVFKRRPKARDMVLLPRILVQDSTQKEREQHMIATLCEIPTETLDAMDLADYVQLQGVWSGFFSQRPKKQDG</sequence>